<organism evidence="1 2">
    <name type="scientific">Azospira restricta</name>
    <dbReference type="NCBI Taxonomy" id="404405"/>
    <lineage>
        <taxon>Bacteria</taxon>
        <taxon>Pseudomonadati</taxon>
        <taxon>Pseudomonadota</taxon>
        <taxon>Betaproteobacteria</taxon>
        <taxon>Rhodocyclales</taxon>
        <taxon>Rhodocyclaceae</taxon>
        <taxon>Azospira</taxon>
    </lineage>
</organism>
<dbReference type="KEGG" id="ares:IWH25_10925"/>
<evidence type="ECO:0000313" key="2">
    <source>
        <dbReference type="Proteomes" id="UP000663444"/>
    </source>
</evidence>
<name>A0A974PVJ1_9RHOO</name>
<gene>
    <name evidence="1" type="ORF">IWH25_10925</name>
</gene>
<keyword evidence="2" id="KW-1185">Reference proteome</keyword>
<dbReference type="RefSeq" id="WP_203385838.1">
    <property type="nucleotide sequence ID" value="NZ_CP064781.1"/>
</dbReference>
<reference evidence="1" key="1">
    <citation type="submission" date="2020-11" db="EMBL/GenBank/DDBJ databases">
        <title>Azospira restricta DSM 18626 genome sequence.</title>
        <authorList>
            <person name="Moe W.M."/>
        </authorList>
    </citation>
    <scope>NUCLEOTIDE SEQUENCE</scope>
    <source>
        <strain evidence="1">DSM 18626</strain>
    </source>
</reference>
<dbReference type="EMBL" id="CP064781">
    <property type="protein sequence ID" value="QRJ62307.1"/>
    <property type="molecule type" value="Genomic_DNA"/>
</dbReference>
<dbReference type="Proteomes" id="UP000663444">
    <property type="component" value="Chromosome"/>
</dbReference>
<dbReference type="AlphaFoldDB" id="A0A974PVJ1"/>
<accession>A0A974PVJ1</accession>
<proteinExistence type="predicted"/>
<protein>
    <submittedName>
        <fullName evidence="1">Uncharacterized protein</fullName>
    </submittedName>
</protein>
<sequence length="62" mass="6903">MATPKTSFSEARDAFVKALTDYQTATRDMSLALQRISERSTSFYQSLQTVVNTSGSLIAPRR</sequence>
<evidence type="ECO:0000313" key="1">
    <source>
        <dbReference type="EMBL" id="QRJ62307.1"/>
    </source>
</evidence>